<keyword evidence="2" id="KW-1185">Reference proteome</keyword>
<dbReference type="EMBL" id="BMDP01000006">
    <property type="protein sequence ID" value="GGI55686.1"/>
    <property type="molecule type" value="Genomic_DNA"/>
</dbReference>
<evidence type="ECO:0000313" key="2">
    <source>
        <dbReference type="Proteomes" id="UP000627205"/>
    </source>
</evidence>
<reference evidence="1" key="2">
    <citation type="submission" date="2020-09" db="EMBL/GenBank/DDBJ databases">
        <authorList>
            <person name="Sun Q."/>
            <person name="Sedlacek I."/>
        </authorList>
    </citation>
    <scope>NUCLEOTIDE SEQUENCE</scope>
    <source>
        <strain evidence="1">CCM 7664</strain>
    </source>
</reference>
<name>A0A8J3B233_9BURK</name>
<evidence type="ECO:0000313" key="1">
    <source>
        <dbReference type="EMBL" id="GGI55686.1"/>
    </source>
</evidence>
<dbReference type="AlphaFoldDB" id="A0A8J3B233"/>
<sequence length="80" mass="8945">MRQVQAIKDRWAACMRLVHKDKHRIGNDRYPTQMVYPNKFCSSLAGFASIELLTSDAVFETMQGRQSIMAAQAPSIITGG</sequence>
<proteinExistence type="predicted"/>
<accession>A0A8J3B233</accession>
<protein>
    <submittedName>
        <fullName evidence="1">Uncharacterized protein</fullName>
    </submittedName>
</protein>
<reference evidence="1" key="1">
    <citation type="journal article" date="2014" name="Int. J. Syst. Evol. Microbiol.">
        <title>Complete genome sequence of Corynebacterium casei LMG S-19264T (=DSM 44701T), isolated from a smear-ripened cheese.</title>
        <authorList>
            <consortium name="US DOE Joint Genome Institute (JGI-PGF)"/>
            <person name="Walter F."/>
            <person name="Albersmeier A."/>
            <person name="Kalinowski J."/>
            <person name="Ruckert C."/>
        </authorList>
    </citation>
    <scope>NUCLEOTIDE SEQUENCE</scope>
    <source>
        <strain evidence="1">CCM 7664</strain>
    </source>
</reference>
<organism evidence="1 2">
    <name type="scientific">Oxalicibacterium solurbis</name>
    <dbReference type="NCBI Taxonomy" id="69280"/>
    <lineage>
        <taxon>Bacteria</taxon>
        <taxon>Pseudomonadati</taxon>
        <taxon>Pseudomonadota</taxon>
        <taxon>Betaproteobacteria</taxon>
        <taxon>Burkholderiales</taxon>
        <taxon>Oxalobacteraceae</taxon>
        <taxon>Oxalicibacterium</taxon>
    </lineage>
</organism>
<comment type="caution">
    <text evidence="1">The sequence shown here is derived from an EMBL/GenBank/DDBJ whole genome shotgun (WGS) entry which is preliminary data.</text>
</comment>
<dbReference type="Proteomes" id="UP000627205">
    <property type="component" value="Unassembled WGS sequence"/>
</dbReference>
<gene>
    <name evidence="1" type="ORF">GCM10011430_28600</name>
</gene>